<dbReference type="Gene3D" id="4.10.1060.10">
    <property type="entry name" value="Zinc finger, RanBP2-type"/>
    <property type="match status" value="1"/>
</dbReference>
<feature type="domain" description="G-patch" evidence="10">
    <location>
        <begin position="761"/>
        <end position="806"/>
    </location>
</feature>
<dbReference type="AlphaFoldDB" id="A0A2K3QI51"/>
<feature type="region of interest" description="Disordered" evidence="9">
    <location>
        <begin position="710"/>
        <end position="767"/>
    </location>
</feature>
<evidence type="ECO:0000256" key="4">
    <source>
        <dbReference type="ARBA" id="ARBA00022771"/>
    </source>
</evidence>
<keyword evidence="13" id="KW-1185">Reference proteome</keyword>
<comment type="subcellular location">
    <subcellularLocation>
        <location evidence="1">Nucleus</location>
    </subcellularLocation>
</comment>
<evidence type="ECO:0000259" key="11">
    <source>
        <dbReference type="PROSITE" id="PS50199"/>
    </source>
</evidence>
<comment type="caution">
    <text evidence="12">The sequence shown here is derived from an EMBL/GenBank/DDBJ whole genome shotgun (WGS) entry which is preliminary data.</text>
</comment>
<dbReference type="PANTHER" id="PTHR13948">
    <property type="entry name" value="RNA-BINDING PROTEIN"/>
    <property type="match status" value="1"/>
</dbReference>
<dbReference type="GO" id="GO:0008270">
    <property type="term" value="F:zinc ion binding"/>
    <property type="evidence" value="ECO:0007669"/>
    <property type="project" value="UniProtKB-KW"/>
</dbReference>
<keyword evidence="3" id="KW-0677">Repeat</keyword>
<feature type="region of interest" description="Disordered" evidence="9">
    <location>
        <begin position="1"/>
        <end position="83"/>
    </location>
</feature>
<dbReference type="InterPro" id="IPR036443">
    <property type="entry name" value="Znf_RanBP2_sf"/>
</dbReference>
<dbReference type="GO" id="GO:0000398">
    <property type="term" value="P:mRNA splicing, via spliceosome"/>
    <property type="evidence" value="ECO:0007669"/>
    <property type="project" value="TreeGrafter"/>
</dbReference>
<evidence type="ECO:0000256" key="5">
    <source>
        <dbReference type="ARBA" id="ARBA00022833"/>
    </source>
</evidence>
<feature type="region of interest" description="Disordered" evidence="9">
    <location>
        <begin position="414"/>
        <end position="434"/>
    </location>
</feature>
<evidence type="ECO:0000313" key="13">
    <source>
        <dbReference type="Proteomes" id="UP000236621"/>
    </source>
</evidence>
<dbReference type="SMART" id="SM00547">
    <property type="entry name" value="ZnF_RBZ"/>
    <property type="match status" value="1"/>
</dbReference>
<protein>
    <recommendedName>
        <fullName evidence="14">RNA-binding protein</fullName>
    </recommendedName>
</protein>
<evidence type="ECO:0000313" key="12">
    <source>
        <dbReference type="EMBL" id="PNY27203.1"/>
    </source>
</evidence>
<evidence type="ECO:0000256" key="7">
    <source>
        <dbReference type="ARBA" id="ARBA00023242"/>
    </source>
</evidence>
<evidence type="ECO:0000256" key="9">
    <source>
        <dbReference type="SAM" id="MobiDB-lite"/>
    </source>
</evidence>
<dbReference type="SUPFAM" id="SSF90209">
    <property type="entry name" value="Ran binding protein zinc finger-like"/>
    <property type="match status" value="1"/>
</dbReference>
<proteinExistence type="predicted"/>
<feature type="compositionally biased region" description="Basic and acidic residues" evidence="9">
    <location>
        <begin position="125"/>
        <end position="185"/>
    </location>
</feature>
<evidence type="ECO:0008006" key="14">
    <source>
        <dbReference type="Google" id="ProtNLM"/>
    </source>
</evidence>
<evidence type="ECO:0000256" key="3">
    <source>
        <dbReference type="ARBA" id="ARBA00022737"/>
    </source>
</evidence>
<name>A0A2K3QI51_9HYPO</name>
<sequence>MRDDFRARSPGRGRDYDPGPRSRDDDGDQRDDRNRSRQGKDIARALLSLRANFPTERRGPSWSPQRQDFYDDQRETPAHYFRDMERGADYEGRYSDRDDAYYSRRDVDLRRSRCDARDVHDYHGMYDEGHWGDDVRRPSRGRSHDGEGMSRDDDYKHHHDGDGDARAYGHDARSRSRSRPRDAGKPTETVILERVPFGVSPAMLRECLLESSIAAEFPPIDIRVSSSRGQSVLAAQSSPRYTTRANCAVGQCRAFVQFQQVDHASSFVKEHFPTLLMRLPNSTDDVPDGRIELHIHYARSQGDGDGQGPPTASAGDWNCPQCGFHNFATRKHCKKCVFSQSGIAFRPRHKPTMQFGSHVLSSASGGSLGRTGAADVGRDVDKKVQILVVYPLPNDVDEDMLANEMKRLELVKTDRPKDEAPKLRSTAPSADGAGYGARPGSLHRVFLMRDVFTGDKYRYGFAEFWTLGDALAGLKKYQMTRSFEIAGTPVTMASIHLGVFIPEDRELTPELEAMSFSPLINPAIRVRYRDIQLYPSEKMVAPEPPTEGDTGKAAKEDKVIPQKPKKRKAEGILAESAPKKAPVMGDQLAFWKRRHEEIHVGQGERGVSQDAVAGGTAKAAPIKFALPGAAKLGASSKPLAAGAEGESQQVAAPTPEVSYVDRDRLMCLICMMKYKSVDEVNIHEKSGNHKKAMEDDEKIKAALPRIAARDKRLEKAEANQYRDRAKARREAHSQPTKPPTKPGKPKADAKQPAMDEAKKPAESKGAGMLAKMGWTGSGLGAKGEGRTEALAVHAYVGGVGLGAEGGKLGDAQKVAESRTKDGQASYLAAVQERARERFHRAE</sequence>
<dbReference type="Pfam" id="PF00641">
    <property type="entry name" value="Zn_ribbon_RanBP"/>
    <property type="match status" value="1"/>
</dbReference>
<dbReference type="PANTHER" id="PTHR13948:SF3">
    <property type="entry name" value="FI21118P1"/>
    <property type="match status" value="1"/>
</dbReference>
<dbReference type="OrthoDB" id="29221at2759"/>
<dbReference type="Pfam" id="PF01585">
    <property type="entry name" value="G-patch"/>
    <property type="match status" value="1"/>
</dbReference>
<keyword evidence="5" id="KW-0862">Zinc</keyword>
<gene>
    <name evidence="12" type="ORF">TCAP_02882</name>
</gene>
<feature type="region of interest" description="Disordered" evidence="9">
    <location>
        <begin position="539"/>
        <end position="569"/>
    </location>
</feature>
<evidence type="ECO:0000256" key="1">
    <source>
        <dbReference type="ARBA" id="ARBA00004123"/>
    </source>
</evidence>
<dbReference type="InterPro" id="IPR000467">
    <property type="entry name" value="G_patch_dom"/>
</dbReference>
<dbReference type="PROSITE" id="PS50174">
    <property type="entry name" value="G_PATCH"/>
    <property type="match status" value="1"/>
</dbReference>
<dbReference type="GO" id="GO:0005634">
    <property type="term" value="C:nucleus"/>
    <property type="evidence" value="ECO:0007669"/>
    <property type="project" value="UniProtKB-SubCell"/>
</dbReference>
<organism evidence="12 13">
    <name type="scientific">Tolypocladium capitatum</name>
    <dbReference type="NCBI Taxonomy" id="45235"/>
    <lineage>
        <taxon>Eukaryota</taxon>
        <taxon>Fungi</taxon>
        <taxon>Dikarya</taxon>
        <taxon>Ascomycota</taxon>
        <taxon>Pezizomycotina</taxon>
        <taxon>Sordariomycetes</taxon>
        <taxon>Hypocreomycetidae</taxon>
        <taxon>Hypocreales</taxon>
        <taxon>Ophiocordycipitaceae</taxon>
        <taxon>Tolypocladium</taxon>
    </lineage>
</organism>
<reference evidence="12 13" key="1">
    <citation type="submission" date="2017-08" db="EMBL/GenBank/DDBJ databases">
        <title>Harnessing the power of phylogenomics to disentangle the directionality and signatures of interkingdom host jumping in the parasitic fungal genus Tolypocladium.</title>
        <authorList>
            <person name="Quandt C.A."/>
            <person name="Patterson W."/>
            <person name="Spatafora J.W."/>
        </authorList>
    </citation>
    <scope>NUCLEOTIDE SEQUENCE [LARGE SCALE GENOMIC DNA]</scope>
    <source>
        <strain evidence="12 13">CBS 113982</strain>
    </source>
</reference>
<feature type="compositionally biased region" description="Basic and acidic residues" evidence="9">
    <location>
        <begin position="68"/>
        <end position="83"/>
    </location>
</feature>
<feature type="compositionally biased region" description="Basic and acidic residues" evidence="9">
    <location>
        <begin position="1"/>
        <end position="43"/>
    </location>
</feature>
<keyword evidence="6" id="KW-0694">RNA-binding</keyword>
<feature type="compositionally biased region" description="Basic and acidic residues" evidence="9">
    <location>
        <begin position="710"/>
        <end position="732"/>
    </location>
</feature>
<feature type="region of interest" description="Disordered" evidence="9">
    <location>
        <begin position="125"/>
        <end position="188"/>
    </location>
</feature>
<dbReference type="EMBL" id="NRSZ01000447">
    <property type="protein sequence ID" value="PNY27203.1"/>
    <property type="molecule type" value="Genomic_DNA"/>
</dbReference>
<keyword evidence="7" id="KW-0539">Nucleus</keyword>
<dbReference type="SMART" id="SM00443">
    <property type="entry name" value="G_patch"/>
    <property type="match status" value="1"/>
</dbReference>
<evidence type="ECO:0000256" key="6">
    <source>
        <dbReference type="ARBA" id="ARBA00022884"/>
    </source>
</evidence>
<dbReference type="InterPro" id="IPR001876">
    <property type="entry name" value="Znf_RanBP2"/>
</dbReference>
<dbReference type="PROSITE" id="PS50199">
    <property type="entry name" value="ZF_RANBP2_2"/>
    <property type="match status" value="1"/>
</dbReference>
<dbReference type="GO" id="GO:0003723">
    <property type="term" value="F:RNA binding"/>
    <property type="evidence" value="ECO:0007669"/>
    <property type="project" value="UniProtKB-KW"/>
</dbReference>
<keyword evidence="4 8" id="KW-0863">Zinc-finger</keyword>
<feature type="compositionally biased region" description="Basic and acidic residues" evidence="9">
    <location>
        <begin position="745"/>
        <end position="762"/>
    </location>
</feature>
<dbReference type="STRING" id="45235.A0A2K3QI51"/>
<keyword evidence="2" id="KW-0479">Metal-binding</keyword>
<dbReference type="Proteomes" id="UP000236621">
    <property type="component" value="Unassembled WGS sequence"/>
</dbReference>
<evidence type="ECO:0000256" key="8">
    <source>
        <dbReference type="PROSITE-ProRule" id="PRU00322"/>
    </source>
</evidence>
<evidence type="ECO:0000259" key="10">
    <source>
        <dbReference type="PROSITE" id="PS50174"/>
    </source>
</evidence>
<evidence type="ECO:0000256" key="2">
    <source>
        <dbReference type="ARBA" id="ARBA00022723"/>
    </source>
</evidence>
<dbReference type="PROSITE" id="PS01358">
    <property type="entry name" value="ZF_RANBP2_1"/>
    <property type="match status" value="1"/>
</dbReference>
<feature type="compositionally biased region" description="Basic and acidic residues" evidence="9">
    <location>
        <begin position="549"/>
        <end position="560"/>
    </location>
</feature>
<feature type="domain" description="RanBP2-type" evidence="11">
    <location>
        <begin position="313"/>
        <end position="342"/>
    </location>
</feature>
<accession>A0A2K3QI51</accession>